<comment type="caution">
    <text evidence="1">The sequence shown here is derived from an EMBL/GenBank/DDBJ whole genome shotgun (WGS) entry which is preliminary data.</text>
</comment>
<sequence>MMTCFSVLCIWTQKCWKVCIVKLIYRKGTKKTLILRKIQEDDVKEFLSSKESPNVVKFEVLESGIRRLLHCIGLHFVTRI</sequence>
<dbReference type="Proteomes" id="UP001157418">
    <property type="component" value="Unassembled WGS sequence"/>
</dbReference>
<organism evidence="1 2">
    <name type="scientific">Lactuca virosa</name>
    <dbReference type="NCBI Taxonomy" id="75947"/>
    <lineage>
        <taxon>Eukaryota</taxon>
        <taxon>Viridiplantae</taxon>
        <taxon>Streptophyta</taxon>
        <taxon>Embryophyta</taxon>
        <taxon>Tracheophyta</taxon>
        <taxon>Spermatophyta</taxon>
        <taxon>Magnoliopsida</taxon>
        <taxon>eudicotyledons</taxon>
        <taxon>Gunneridae</taxon>
        <taxon>Pentapetalae</taxon>
        <taxon>asterids</taxon>
        <taxon>campanulids</taxon>
        <taxon>Asterales</taxon>
        <taxon>Asteraceae</taxon>
        <taxon>Cichorioideae</taxon>
        <taxon>Cichorieae</taxon>
        <taxon>Lactucinae</taxon>
        <taxon>Lactuca</taxon>
    </lineage>
</organism>
<protein>
    <submittedName>
        <fullName evidence="1">Uncharacterized protein</fullName>
    </submittedName>
</protein>
<proteinExistence type="predicted"/>
<keyword evidence="2" id="KW-1185">Reference proteome</keyword>
<gene>
    <name evidence="1" type="ORF">LVIROSA_LOCUS38775</name>
</gene>
<accession>A0AAU9PTP2</accession>
<evidence type="ECO:0000313" key="1">
    <source>
        <dbReference type="EMBL" id="CAH1453534.1"/>
    </source>
</evidence>
<reference evidence="1 2" key="1">
    <citation type="submission" date="2022-01" db="EMBL/GenBank/DDBJ databases">
        <authorList>
            <person name="Xiong W."/>
            <person name="Schranz E."/>
        </authorList>
    </citation>
    <scope>NUCLEOTIDE SEQUENCE [LARGE SCALE GENOMIC DNA]</scope>
</reference>
<evidence type="ECO:0000313" key="2">
    <source>
        <dbReference type="Proteomes" id="UP001157418"/>
    </source>
</evidence>
<dbReference type="EMBL" id="CAKMRJ010005745">
    <property type="protein sequence ID" value="CAH1453534.1"/>
    <property type="molecule type" value="Genomic_DNA"/>
</dbReference>
<dbReference type="AlphaFoldDB" id="A0AAU9PTP2"/>
<name>A0AAU9PTP2_9ASTR</name>